<dbReference type="PANTHER" id="PTHR42852">
    <property type="entry name" value="THIOL:DISULFIDE INTERCHANGE PROTEIN DSBE"/>
    <property type="match status" value="1"/>
</dbReference>
<keyword evidence="7" id="KW-1185">Reference proteome</keyword>
<dbReference type="RefSeq" id="WP_171594910.1">
    <property type="nucleotide sequence ID" value="NZ_RZNH01000009.1"/>
</dbReference>
<dbReference type="InterPro" id="IPR013766">
    <property type="entry name" value="Thioredoxin_domain"/>
</dbReference>
<reference evidence="6 7" key="1">
    <citation type="submission" date="2018-12" db="EMBL/GenBank/DDBJ databases">
        <title>Marinifilum JC070 sp. nov., a marine bacterium isolated from Yongle Blue Hole in the South China Sea.</title>
        <authorList>
            <person name="Fu T."/>
        </authorList>
    </citation>
    <scope>NUCLEOTIDE SEQUENCE [LARGE SCALE GENOMIC DNA]</scope>
    <source>
        <strain evidence="6 7">JC070</strain>
    </source>
</reference>
<dbReference type="CDD" id="cd02966">
    <property type="entry name" value="TlpA_like_family"/>
    <property type="match status" value="1"/>
</dbReference>
<gene>
    <name evidence="6" type="ORF">ELS83_07365</name>
</gene>
<proteinExistence type="predicted"/>
<accession>A0ABX1WU50</accession>
<keyword evidence="3" id="KW-1015">Disulfide bond</keyword>
<dbReference type="EMBL" id="RZNH01000009">
    <property type="protein sequence ID" value="NOU59634.1"/>
    <property type="molecule type" value="Genomic_DNA"/>
</dbReference>
<dbReference type="Proteomes" id="UP000732105">
    <property type="component" value="Unassembled WGS sequence"/>
</dbReference>
<evidence type="ECO:0000256" key="4">
    <source>
        <dbReference type="ARBA" id="ARBA00023284"/>
    </source>
</evidence>
<dbReference type="InterPro" id="IPR036249">
    <property type="entry name" value="Thioredoxin-like_sf"/>
</dbReference>
<comment type="subcellular location">
    <subcellularLocation>
        <location evidence="1">Cell envelope</location>
    </subcellularLocation>
</comment>
<dbReference type="Gene3D" id="3.40.30.10">
    <property type="entry name" value="Glutaredoxin"/>
    <property type="match status" value="1"/>
</dbReference>
<dbReference type="Pfam" id="PF00578">
    <property type="entry name" value="AhpC-TSA"/>
    <property type="match status" value="1"/>
</dbReference>
<sequence>MNQIKNLAIVFMIGIIASSCGQKHNLSAEIEDLGNDTIFVEYAPVSQFYEMEEPLRDTIISVNGKFIYDSPLNEPILAFIFPKKGAFTRVTGSQYRPQHKYLVLLIKPNDRLTINGRLHKFYLDYEVKGSDFNENYSRLRKGYIKEVSLGAKIELQLDTLMANKGDKEQINNLFKERRKANAIAGTKQLEYIKNNLNAELSAFYLTRQSLDTLAKYYENLDREIKNGIFKNMLESQHLRFQKYTKVREAEKNIVEGKIAPNFSLKTLSGSDFELNSIQGKYVVLDFWGSWCGWCIKGFPKMKEYYNKYKAQVEIIGVACSDTEDKWKKSVEENELNWLQVINDKDINKDVSVMYAVQGYPTKIILDKDKKIIAKFIGESDDFYEKLDELMKN</sequence>
<dbReference type="PANTHER" id="PTHR42852:SF6">
    <property type="entry name" value="THIOL:DISULFIDE INTERCHANGE PROTEIN DSBE"/>
    <property type="match status" value="1"/>
</dbReference>
<evidence type="ECO:0000313" key="6">
    <source>
        <dbReference type="EMBL" id="NOU59634.1"/>
    </source>
</evidence>
<evidence type="ECO:0000256" key="2">
    <source>
        <dbReference type="ARBA" id="ARBA00022748"/>
    </source>
</evidence>
<keyword evidence="4" id="KW-0676">Redox-active center</keyword>
<evidence type="ECO:0000313" key="7">
    <source>
        <dbReference type="Proteomes" id="UP000732105"/>
    </source>
</evidence>
<comment type="caution">
    <text evidence="6">The sequence shown here is derived from an EMBL/GenBank/DDBJ whole genome shotgun (WGS) entry which is preliminary data.</text>
</comment>
<dbReference type="InterPro" id="IPR000866">
    <property type="entry name" value="AhpC/TSA"/>
</dbReference>
<dbReference type="SUPFAM" id="SSF52833">
    <property type="entry name" value="Thioredoxin-like"/>
    <property type="match status" value="1"/>
</dbReference>
<organism evidence="6 7">
    <name type="scientific">Marinifilum caeruleilacunae</name>
    <dbReference type="NCBI Taxonomy" id="2499076"/>
    <lineage>
        <taxon>Bacteria</taxon>
        <taxon>Pseudomonadati</taxon>
        <taxon>Bacteroidota</taxon>
        <taxon>Bacteroidia</taxon>
        <taxon>Marinilabiliales</taxon>
        <taxon>Marinifilaceae</taxon>
    </lineage>
</organism>
<evidence type="ECO:0000256" key="3">
    <source>
        <dbReference type="ARBA" id="ARBA00023157"/>
    </source>
</evidence>
<evidence type="ECO:0000259" key="5">
    <source>
        <dbReference type="PROSITE" id="PS51352"/>
    </source>
</evidence>
<feature type="domain" description="Thioredoxin" evidence="5">
    <location>
        <begin position="253"/>
        <end position="391"/>
    </location>
</feature>
<dbReference type="PROSITE" id="PS51257">
    <property type="entry name" value="PROKAR_LIPOPROTEIN"/>
    <property type="match status" value="1"/>
</dbReference>
<name>A0ABX1WU50_9BACT</name>
<dbReference type="PROSITE" id="PS51352">
    <property type="entry name" value="THIOREDOXIN_2"/>
    <property type="match status" value="1"/>
</dbReference>
<protein>
    <submittedName>
        <fullName evidence="6">AhpC/TSA family protein</fullName>
    </submittedName>
</protein>
<evidence type="ECO:0000256" key="1">
    <source>
        <dbReference type="ARBA" id="ARBA00004196"/>
    </source>
</evidence>
<keyword evidence="2" id="KW-0201">Cytochrome c-type biogenesis</keyword>
<dbReference type="InterPro" id="IPR050553">
    <property type="entry name" value="Thioredoxin_ResA/DsbE_sf"/>
</dbReference>